<accession>A0A976QXZ8</accession>
<reference evidence="2" key="1">
    <citation type="submission" date="2021-11" db="EMBL/GenBank/DDBJ databases">
        <title>Phage-based biocontrol of nitrification in agricultural soil.</title>
        <authorList>
            <person name="Muniesa M."/>
            <person name="Quiros P."/>
            <person name="Salaet I."/>
        </authorList>
    </citation>
    <scope>NUCLEOTIDE SEQUENCE</scope>
</reference>
<dbReference type="InterPro" id="IPR003615">
    <property type="entry name" value="HNH_nuc"/>
</dbReference>
<sequence length="90" mass="10319">MRGNIPDGMEIDHINRIPNDNRWDNLRLVTRSQNKRNRVLCNKTGLTGVSKASPNRWTSCIKLGDRRRRLGLFTTPKQAHNAYLFAASLT</sequence>
<feature type="domain" description="HNH nuclease" evidence="1">
    <location>
        <begin position="2"/>
        <end position="36"/>
    </location>
</feature>
<keyword evidence="2" id="KW-0540">Nuclease</keyword>
<dbReference type="EMBL" id="OL634959">
    <property type="protein sequence ID" value="UMO77791.1"/>
    <property type="molecule type" value="Genomic_DNA"/>
</dbReference>
<dbReference type="GO" id="GO:0004519">
    <property type="term" value="F:endonuclease activity"/>
    <property type="evidence" value="ECO:0007669"/>
    <property type="project" value="UniProtKB-KW"/>
</dbReference>
<dbReference type="InterPro" id="IPR044925">
    <property type="entry name" value="His-Me_finger_sf"/>
</dbReference>
<dbReference type="Proteomes" id="UP001061889">
    <property type="component" value="Segment"/>
</dbReference>
<dbReference type="Gene3D" id="3.90.75.20">
    <property type="match status" value="1"/>
</dbReference>
<name>A0A976QXZ8_9CAUD</name>
<dbReference type="SUPFAM" id="SSF54171">
    <property type="entry name" value="DNA-binding domain"/>
    <property type="match status" value="1"/>
</dbReference>
<evidence type="ECO:0000259" key="1">
    <source>
        <dbReference type="Pfam" id="PF13392"/>
    </source>
</evidence>
<keyword evidence="3" id="KW-1185">Reference proteome</keyword>
<organism evidence="2 3">
    <name type="scientific">Bacteriophage Phi NF-1</name>
    <dbReference type="NCBI Taxonomy" id="2900273"/>
    <lineage>
        <taxon>Viruses</taxon>
        <taxon>Duplodnaviria</taxon>
        <taxon>Heunggongvirae</taxon>
        <taxon>Uroviricota</taxon>
        <taxon>Caudoviricetes</taxon>
        <taxon>Autographivirales</taxon>
        <taxon>Autoscriptoviridae</taxon>
        <taxon>Catalonvirus</taxon>
        <taxon>Catalonvirus NF1</taxon>
    </lineage>
</organism>
<dbReference type="InterPro" id="IPR016177">
    <property type="entry name" value="DNA-bd_dom_sf"/>
</dbReference>
<evidence type="ECO:0000313" key="2">
    <source>
        <dbReference type="EMBL" id="UMO77791.1"/>
    </source>
</evidence>
<protein>
    <submittedName>
        <fullName evidence="2">Endonuclease</fullName>
    </submittedName>
</protein>
<dbReference type="Pfam" id="PF13392">
    <property type="entry name" value="HNH_3"/>
    <property type="match status" value="1"/>
</dbReference>
<keyword evidence="2" id="KW-0378">Hydrolase</keyword>
<dbReference type="GO" id="GO:0003677">
    <property type="term" value="F:DNA binding"/>
    <property type="evidence" value="ECO:0007669"/>
    <property type="project" value="InterPro"/>
</dbReference>
<dbReference type="SUPFAM" id="SSF54060">
    <property type="entry name" value="His-Me finger endonucleases"/>
    <property type="match status" value="1"/>
</dbReference>
<keyword evidence="2" id="KW-0255">Endonuclease</keyword>
<evidence type="ECO:0000313" key="3">
    <source>
        <dbReference type="Proteomes" id="UP001061889"/>
    </source>
</evidence>
<proteinExistence type="predicted"/>